<keyword evidence="2" id="KW-1185">Reference proteome</keyword>
<sequence length="131" mass="15440">MFPDEMSDRWQMVTNHVNERQLNRCKVFNLENGRELCQLNLQVLWSLIMSRSTVRLHWPPTMFETITPGRRVQRKKQTPRNRRRVQMKKQKLEIVTGELNAQFERFIVLQGVPSHKGGRGAGRFPTLARAV</sequence>
<proteinExistence type="predicted"/>
<protein>
    <submittedName>
        <fullName evidence="1">Uncharacterized protein</fullName>
    </submittedName>
</protein>
<reference evidence="1 2" key="1">
    <citation type="journal article" date="2023" name="Hortic Res">
        <title>The complete reference genome for grapevine (Vitis vinifera L.) genetics and breeding.</title>
        <authorList>
            <person name="Shi X."/>
            <person name="Cao S."/>
            <person name="Wang X."/>
            <person name="Huang S."/>
            <person name="Wang Y."/>
            <person name="Liu Z."/>
            <person name="Liu W."/>
            <person name="Leng X."/>
            <person name="Peng Y."/>
            <person name="Wang N."/>
            <person name="Wang Y."/>
            <person name="Ma Z."/>
            <person name="Xu X."/>
            <person name="Zhang F."/>
            <person name="Xue H."/>
            <person name="Zhong H."/>
            <person name="Wang Y."/>
            <person name="Zhang K."/>
            <person name="Velt A."/>
            <person name="Avia K."/>
            <person name="Holtgrawe D."/>
            <person name="Grimplet J."/>
            <person name="Matus J.T."/>
            <person name="Ware D."/>
            <person name="Wu X."/>
            <person name="Wang H."/>
            <person name="Liu C."/>
            <person name="Fang Y."/>
            <person name="Rustenholz C."/>
            <person name="Cheng Z."/>
            <person name="Xiao H."/>
            <person name="Zhou Y."/>
        </authorList>
    </citation>
    <scope>NUCLEOTIDE SEQUENCE [LARGE SCALE GENOMIC DNA]</scope>
    <source>
        <strain evidence="2">cv. Pinot noir / PN40024</strain>
        <tissue evidence="1">Leaf</tissue>
    </source>
</reference>
<dbReference type="Proteomes" id="UP001227230">
    <property type="component" value="Chromosome 9"/>
</dbReference>
<evidence type="ECO:0000313" key="1">
    <source>
        <dbReference type="EMBL" id="WJZ95108.1"/>
    </source>
</evidence>
<accession>A0ABY9CKF5</accession>
<gene>
    <name evidence="1" type="ORF">VitviT2T_013900</name>
</gene>
<organism evidence="1 2">
    <name type="scientific">Vitis vinifera</name>
    <name type="common">Grape</name>
    <dbReference type="NCBI Taxonomy" id="29760"/>
    <lineage>
        <taxon>Eukaryota</taxon>
        <taxon>Viridiplantae</taxon>
        <taxon>Streptophyta</taxon>
        <taxon>Embryophyta</taxon>
        <taxon>Tracheophyta</taxon>
        <taxon>Spermatophyta</taxon>
        <taxon>Magnoliopsida</taxon>
        <taxon>eudicotyledons</taxon>
        <taxon>Gunneridae</taxon>
        <taxon>Pentapetalae</taxon>
        <taxon>rosids</taxon>
        <taxon>Vitales</taxon>
        <taxon>Vitaceae</taxon>
        <taxon>Viteae</taxon>
        <taxon>Vitis</taxon>
    </lineage>
</organism>
<name>A0ABY9CKF5_VITVI</name>
<evidence type="ECO:0000313" key="2">
    <source>
        <dbReference type="Proteomes" id="UP001227230"/>
    </source>
</evidence>
<dbReference type="EMBL" id="CP126656">
    <property type="protein sequence ID" value="WJZ95108.1"/>
    <property type="molecule type" value="Genomic_DNA"/>
</dbReference>